<feature type="chain" id="PRO_5039754115" description="Peptidyl-prolyl cis-trans isomerase" evidence="5">
    <location>
        <begin position="23"/>
        <end position="267"/>
    </location>
</feature>
<dbReference type="GO" id="GO:0003755">
    <property type="term" value="F:peptidyl-prolyl cis-trans isomerase activity"/>
    <property type="evidence" value="ECO:0007669"/>
    <property type="project" value="UniProtKB-UniRule"/>
</dbReference>
<dbReference type="PANTHER" id="PTHR45625">
    <property type="entry name" value="PEPTIDYL-PROLYL CIS-TRANS ISOMERASE-RELATED"/>
    <property type="match status" value="1"/>
</dbReference>
<feature type="region of interest" description="Disordered" evidence="6">
    <location>
        <begin position="25"/>
        <end position="61"/>
    </location>
</feature>
<evidence type="ECO:0000313" key="9">
    <source>
        <dbReference type="Proteomes" id="UP000318138"/>
    </source>
</evidence>
<dbReference type="GO" id="GO:0006457">
    <property type="term" value="P:protein folding"/>
    <property type="evidence" value="ECO:0007669"/>
    <property type="project" value="InterPro"/>
</dbReference>
<sequence>MKKTAIALSTLFVLAACGNDAANEGTIEMDNTNNTNATEETNEATNSSNNASEEGNNEPTDDAMEEEIDLENLTYPQLEDTVAENEEEAIITTNYGEIRIKLFPDVAPLAVENFLTHAEEGYYDGLIFHRVIENFMIQGGDPTGSGMGGESVFGESFEDEFDPSLAHFKGALSMANSGPNTNGSQFFIVQAGPDAVSAEMFEGSGFPQSTVDIYLEQGGTPHLDFGHTVFGHVIEGMDVVDDIAAVETGAADLPEEEVIIETIEVVE</sequence>
<reference evidence="9" key="1">
    <citation type="submission" date="2019-07" db="EMBL/GenBank/DDBJ databases">
        <title>Bacillus alkalisoli sp. nov. isolated from saline soil.</title>
        <authorList>
            <person name="Sun J.-Q."/>
            <person name="Xu L."/>
        </authorList>
    </citation>
    <scope>NUCLEOTIDE SEQUENCE [LARGE SCALE GENOMIC DNA]</scope>
    <source>
        <strain evidence="9">M4U3P1</strain>
    </source>
</reference>
<evidence type="ECO:0000256" key="2">
    <source>
        <dbReference type="ARBA" id="ARBA00002388"/>
    </source>
</evidence>
<evidence type="ECO:0000256" key="4">
    <source>
        <dbReference type="ARBA" id="ARBA00023235"/>
    </source>
</evidence>
<gene>
    <name evidence="8" type="ORF">FLK61_31935</name>
</gene>
<dbReference type="PRINTS" id="PR00153">
    <property type="entry name" value="CSAPPISMRASE"/>
</dbReference>
<proteinExistence type="inferred from homology"/>
<feature type="domain" description="PPIase cyclophilin-type" evidence="7">
    <location>
        <begin position="93"/>
        <end position="265"/>
    </location>
</feature>
<protein>
    <recommendedName>
        <fullName evidence="5">Peptidyl-prolyl cis-trans isomerase</fullName>
        <shortName evidence="5">PPIase</shortName>
        <ecNumber evidence="5">5.2.1.8</ecNumber>
    </recommendedName>
</protein>
<dbReference type="Pfam" id="PF00160">
    <property type="entry name" value="Pro_isomerase"/>
    <property type="match status" value="1"/>
</dbReference>
<keyword evidence="4 5" id="KW-0413">Isomerase</keyword>
<evidence type="ECO:0000313" key="8">
    <source>
        <dbReference type="EMBL" id="QKS71320.1"/>
    </source>
</evidence>
<evidence type="ECO:0000256" key="1">
    <source>
        <dbReference type="ARBA" id="ARBA00000971"/>
    </source>
</evidence>
<organism evidence="8 9">
    <name type="scientific">Paenalkalicoccus suaedae</name>
    <dbReference type="NCBI Taxonomy" id="2592382"/>
    <lineage>
        <taxon>Bacteria</taxon>
        <taxon>Bacillati</taxon>
        <taxon>Bacillota</taxon>
        <taxon>Bacilli</taxon>
        <taxon>Bacillales</taxon>
        <taxon>Bacillaceae</taxon>
        <taxon>Paenalkalicoccus</taxon>
    </lineage>
</organism>
<dbReference type="InterPro" id="IPR002130">
    <property type="entry name" value="Cyclophilin-type_PPIase_dom"/>
</dbReference>
<keyword evidence="3 5" id="KW-0697">Rotamase</keyword>
<dbReference type="Gene3D" id="2.40.100.10">
    <property type="entry name" value="Cyclophilin-like"/>
    <property type="match status" value="1"/>
</dbReference>
<dbReference type="PANTHER" id="PTHR45625:SF4">
    <property type="entry name" value="PEPTIDYLPROLYL ISOMERASE DOMAIN AND WD REPEAT-CONTAINING PROTEIN 1"/>
    <property type="match status" value="1"/>
</dbReference>
<dbReference type="PROSITE" id="PS50072">
    <property type="entry name" value="CSA_PPIASE_2"/>
    <property type="match status" value="1"/>
</dbReference>
<dbReference type="InterPro" id="IPR029000">
    <property type="entry name" value="Cyclophilin-like_dom_sf"/>
</dbReference>
<comment type="catalytic activity">
    <reaction evidence="1 5">
        <text>[protein]-peptidylproline (omega=180) = [protein]-peptidylproline (omega=0)</text>
        <dbReference type="Rhea" id="RHEA:16237"/>
        <dbReference type="Rhea" id="RHEA-COMP:10747"/>
        <dbReference type="Rhea" id="RHEA-COMP:10748"/>
        <dbReference type="ChEBI" id="CHEBI:83833"/>
        <dbReference type="ChEBI" id="CHEBI:83834"/>
        <dbReference type="EC" id="5.2.1.8"/>
    </reaction>
</comment>
<evidence type="ECO:0000256" key="5">
    <source>
        <dbReference type="RuleBase" id="RU363019"/>
    </source>
</evidence>
<evidence type="ECO:0000256" key="3">
    <source>
        <dbReference type="ARBA" id="ARBA00023110"/>
    </source>
</evidence>
<feature type="signal peptide" evidence="5">
    <location>
        <begin position="1"/>
        <end position="22"/>
    </location>
</feature>
<keyword evidence="9" id="KW-1185">Reference proteome</keyword>
<evidence type="ECO:0000259" key="7">
    <source>
        <dbReference type="PROSITE" id="PS50072"/>
    </source>
</evidence>
<dbReference type="EC" id="5.2.1.8" evidence="5"/>
<dbReference type="AlphaFoldDB" id="A0A859FEM5"/>
<evidence type="ECO:0000256" key="6">
    <source>
        <dbReference type="SAM" id="MobiDB-lite"/>
    </source>
</evidence>
<name>A0A859FEM5_9BACI</name>
<dbReference type="PROSITE" id="PS00170">
    <property type="entry name" value="CSA_PPIASE_1"/>
    <property type="match status" value="1"/>
</dbReference>
<dbReference type="PROSITE" id="PS51257">
    <property type="entry name" value="PROKAR_LIPOPROTEIN"/>
    <property type="match status" value="1"/>
</dbReference>
<keyword evidence="5" id="KW-0732">Signal</keyword>
<comment type="function">
    <text evidence="2 5">PPIases accelerate the folding of proteins. It catalyzes the cis-trans isomerization of proline imidic peptide bonds in oligopeptides.</text>
</comment>
<dbReference type="Proteomes" id="UP000318138">
    <property type="component" value="Chromosome"/>
</dbReference>
<dbReference type="InterPro" id="IPR044666">
    <property type="entry name" value="Cyclophilin_A-like"/>
</dbReference>
<feature type="compositionally biased region" description="Low complexity" evidence="6">
    <location>
        <begin position="31"/>
        <end position="54"/>
    </location>
</feature>
<dbReference type="SUPFAM" id="SSF50891">
    <property type="entry name" value="Cyclophilin-like"/>
    <property type="match status" value="1"/>
</dbReference>
<dbReference type="KEGG" id="psua:FLK61_31935"/>
<accession>A0A859FEM5</accession>
<dbReference type="RefSeq" id="WP_176009355.1">
    <property type="nucleotide sequence ID" value="NZ_CP041372.2"/>
</dbReference>
<dbReference type="InterPro" id="IPR020892">
    <property type="entry name" value="Cyclophilin-type_PPIase_CS"/>
</dbReference>
<dbReference type="EMBL" id="CP041372">
    <property type="protein sequence ID" value="QKS71320.1"/>
    <property type="molecule type" value="Genomic_DNA"/>
</dbReference>
<comment type="similarity">
    <text evidence="5">Belongs to the cyclophilin-type PPIase family.</text>
</comment>